<evidence type="ECO:0000256" key="13">
    <source>
        <dbReference type="ARBA" id="ARBA00023125"/>
    </source>
</evidence>
<keyword evidence="1" id="KW-0645">Protease</keyword>
<dbReference type="InterPro" id="IPR012337">
    <property type="entry name" value="RNaseH-like_sf"/>
</dbReference>
<keyword evidence="17" id="KW-0812">Transmembrane</keyword>
<keyword evidence="17" id="KW-1133">Transmembrane helix</keyword>
<evidence type="ECO:0000256" key="9">
    <source>
        <dbReference type="ARBA" id="ARBA00022842"/>
    </source>
</evidence>
<dbReference type="InterPro" id="IPR001584">
    <property type="entry name" value="Integrase_cat-core"/>
</dbReference>
<evidence type="ECO:0000256" key="10">
    <source>
        <dbReference type="ARBA" id="ARBA00022908"/>
    </source>
</evidence>
<evidence type="ECO:0000256" key="16">
    <source>
        <dbReference type="SAM" id="Coils"/>
    </source>
</evidence>
<dbReference type="CDD" id="cd01647">
    <property type="entry name" value="RT_LTR"/>
    <property type="match status" value="1"/>
</dbReference>
<dbReference type="GO" id="GO:0003887">
    <property type="term" value="F:DNA-directed DNA polymerase activity"/>
    <property type="evidence" value="ECO:0007669"/>
    <property type="project" value="UniProtKB-KW"/>
</dbReference>
<dbReference type="Pfam" id="PF24626">
    <property type="entry name" value="SH3_Tf2-1"/>
    <property type="match status" value="1"/>
</dbReference>
<dbReference type="PANTHER" id="PTHR37984:SF5">
    <property type="entry name" value="PROTEIN NYNRIN-LIKE"/>
    <property type="match status" value="1"/>
</dbReference>
<feature type="domain" description="Chromo" evidence="18">
    <location>
        <begin position="1318"/>
        <end position="1384"/>
    </location>
</feature>
<evidence type="ECO:0000256" key="2">
    <source>
        <dbReference type="ARBA" id="ARBA00022679"/>
    </source>
</evidence>
<protein>
    <submittedName>
        <fullName evidence="21">Uncharacterized protein LOC108986052</fullName>
    </submittedName>
</protein>
<dbReference type="Gene3D" id="3.10.10.10">
    <property type="entry name" value="HIV Type 1 Reverse Transcriptase, subunit A, domain 1"/>
    <property type="match status" value="1"/>
</dbReference>
<evidence type="ECO:0000313" key="20">
    <source>
        <dbReference type="Proteomes" id="UP000235220"/>
    </source>
</evidence>
<dbReference type="InterPro" id="IPR016197">
    <property type="entry name" value="Chromo-like_dom_sf"/>
</dbReference>
<keyword evidence="5" id="KW-0479">Metal-binding</keyword>
<organism evidence="20 21">
    <name type="scientific">Juglans regia</name>
    <name type="common">English walnut</name>
    <dbReference type="NCBI Taxonomy" id="51240"/>
    <lineage>
        <taxon>Eukaryota</taxon>
        <taxon>Viridiplantae</taxon>
        <taxon>Streptophyta</taxon>
        <taxon>Embryophyta</taxon>
        <taxon>Tracheophyta</taxon>
        <taxon>Spermatophyta</taxon>
        <taxon>Magnoliopsida</taxon>
        <taxon>eudicotyledons</taxon>
        <taxon>Gunneridae</taxon>
        <taxon>Pentapetalae</taxon>
        <taxon>rosids</taxon>
        <taxon>fabids</taxon>
        <taxon>Fagales</taxon>
        <taxon>Juglandaceae</taxon>
        <taxon>Juglans</taxon>
    </lineage>
</organism>
<feature type="transmembrane region" description="Helical" evidence="17">
    <location>
        <begin position="1621"/>
        <end position="1645"/>
    </location>
</feature>
<evidence type="ECO:0000259" key="18">
    <source>
        <dbReference type="PROSITE" id="PS50013"/>
    </source>
</evidence>
<feature type="coiled-coil region" evidence="16">
    <location>
        <begin position="1195"/>
        <end position="1222"/>
    </location>
</feature>
<dbReference type="SUPFAM" id="SSF53098">
    <property type="entry name" value="Ribonuclease H-like"/>
    <property type="match status" value="1"/>
</dbReference>
<keyword evidence="11" id="KW-0695">RNA-directed DNA polymerase</keyword>
<dbReference type="Gene3D" id="2.40.50.40">
    <property type="match status" value="1"/>
</dbReference>
<dbReference type="GO" id="GO:0006508">
    <property type="term" value="P:proteolysis"/>
    <property type="evidence" value="ECO:0007669"/>
    <property type="project" value="UniProtKB-KW"/>
</dbReference>
<dbReference type="Pfam" id="PF00078">
    <property type="entry name" value="RVT_1"/>
    <property type="match status" value="1"/>
</dbReference>
<dbReference type="GO" id="GO:0046872">
    <property type="term" value="F:metal ion binding"/>
    <property type="evidence" value="ECO:0007669"/>
    <property type="project" value="UniProtKB-KW"/>
</dbReference>
<dbReference type="GO" id="GO:0003677">
    <property type="term" value="F:DNA binding"/>
    <property type="evidence" value="ECO:0007669"/>
    <property type="project" value="UniProtKB-KW"/>
</dbReference>
<keyword evidence="14" id="KW-0233">DNA recombination</keyword>
<keyword evidence="3" id="KW-0548">Nucleotidyltransferase</keyword>
<dbReference type="RefSeq" id="XP_035547332.1">
    <property type="nucleotide sequence ID" value="XM_035691439.1"/>
</dbReference>
<dbReference type="PROSITE" id="PS50013">
    <property type="entry name" value="CHROMO_2"/>
    <property type="match status" value="1"/>
</dbReference>
<dbReference type="FunFam" id="1.10.340.70:FF:000001">
    <property type="entry name" value="Retrovirus-related Pol polyprotein from transposon gypsy-like Protein"/>
    <property type="match status" value="1"/>
</dbReference>
<keyword evidence="4" id="KW-0540">Nuclease</keyword>
<keyword evidence="7" id="KW-0255">Endonuclease</keyword>
<dbReference type="InParanoid" id="A0A6P9EXP4"/>
<reference evidence="21" key="1">
    <citation type="submission" date="2025-08" db="UniProtKB">
        <authorList>
            <consortium name="RefSeq"/>
        </authorList>
    </citation>
    <scope>IDENTIFICATION</scope>
    <source>
        <tissue evidence="21">Leaves</tissue>
    </source>
</reference>
<dbReference type="Gene3D" id="3.30.70.270">
    <property type="match status" value="3"/>
</dbReference>
<dbReference type="InterPro" id="IPR036397">
    <property type="entry name" value="RNaseH_sf"/>
</dbReference>
<dbReference type="InterPro" id="IPR056924">
    <property type="entry name" value="SH3_Tf2-1"/>
</dbReference>
<proteinExistence type="predicted"/>
<evidence type="ECO:0000256" key="15">
    <source>
        <dbReference type="ARBA" id="ARBA00023268"/>
    </source>
</evidence>
<dbReference type="GO" id="GO:0004190">
    <property type="term" value="F:aspartic-type endopeptidase activity"/>
    <property type="evidence" value="ECO:0007669"/>
    <property type="project" value="UniProtKB-KW"/>
</dbReference>
<evidence type="ECO:0000256" key="1">
    <source>
        <dbReference type="ARBA" id="ARBA00022670"/>
    </source>
</evidence>
<dbReference type="InterPro" id="IPR050951">
    <property type="entry name" value="Retrovirus_Pol_polyprotein"/>
</dbReference>
<evidence type="ECO:0000256" key="12">
    <source>
        <dbReference type="ARBA" id="ARBA00022932"/>
    </source>
</evidence>
<dbReference type="SUPFAM" id="SSF56672">
    <property type="entry name" value="DNA/RNA polymerases"/>
    <property type="match status" value="1"/>
</dbReference>
<evidence type="ECO:0000256" key="17">
    <source>
        <dbReference type="SAM" id="Phobius"/>
    </source>
</evidence>
<dbReference type="Gene3D" id="2.40.70.10">
    <property type="entry name" value="Acid Proteases"/>
    <property type="match status" value="1"/>
</dbReference>
<dbReference type="PROSITE" id="PS50994">
    <property type="entry name" value="INTEGRASE"/>
    <property type="match status" value="1"/>
</dbReference>
<dbReference type="Pfam" id="PF17919">
    <property type="entry name" value="RT_RNaseH_2"/>
    <property type="match status" value="1"/>
</dbReference>
<feature type="domain" description="Integrase catalytic" evidence="19">
    <location>
        <begin position="1015"/>
        <end position="1174"/>
    </location>
</feature>
<dbReference type="InterPro" id="IPR005162">
    <property type="entry name" value="Retrotrans_gag_dom"/>
</dbReference>
<evidence type="ECO:0000256" key="5">
    <source>
        <dbReference type="ARBA" id="ARBA00022723"/>
    </source>
</evidence>
<evidence type="ECO:0000256" key="6">
    <source>
        <dbReference type="ARBA" id="ARBA00022750"/>
    </source>
</evidence>
<dbReference type="CDD" id="cd09274">
    <property type="entry name" value="RNase_HI_RT_Ty3"/>
    <property type="match status" value="1"/>
</dbReference>
<evidence type="ECO:0000256" key="11">
    <source>
        <dbReference type="ARBA" id="ARBA00022918"/>
    </source>
</evidence>
<dbReference type="Pfam" id="PF03140">
    <property type="entry name" value="DUF247"/>
    <property type="match status" value="1"/>
</dbReference>
<dbReference type="SUPFAM" id="SSF50630">
    <property type="entry name" value="Acid proteases"/>
    <property type="match status" value="1"/>
</dbReference>
<keyword evidence="20" id="KW-1185">Reference proteome</keyword>
<dbReference type="InterPro" id="IPR000953">
    <property type="entry name" value="Chromo/chromo_shadow_dom"/>
</dbReference>
<evidence type="ECO:0000259" key="19">
    <source>
        <dbReference type="PROSITE" id="PS50994"/>
    </source>
</evidence>
<evidence type="ECO:0000256" key="8">
    <source>
        <dbReference type="ARBA" id="ARBA00022801"/>
    </source>
</evidence>
<dbReference type="FunFam" id="3.30.70.270:FF:000020">
    <property type="entry name" value="Transposon Tf2-6 polyprotein-like Protein"/>
    <property type="match status" value="1"/>
</dbReference>
<dbReference type="CDD" id="cd00303">
    <property type="entry name" value="retropepsin_like"/>
    <property type="match status" value="1"/>
</dbReference>
<keyword evidence="12" id="KW-0239">DNA-directed DNA polymerase</keyword>
<dbReference type="Pfam" id="PF17921">
    <property type="entry name" value="Integrase_H2C2"/>
    <property type="match status" value="1"/>
</dbReference>
<accession>A0A6P9EXP4</accession>
<keyword evidence="15" id="KW-0511">Multifunctional enzyme</keyword>
<keyword evidence="2" id="KW-0808">Transferase</keyword>
<keyword evidence="8" id="KW-0378">Hydrolase</keyword>
<evidence type="ECO:0000256" key="4">
    <source>
        <dbReference type="ARBA" id="ARBA00022722"/>
    </source>
</evidence>
<dbReference type="Pfam" id="PF13975">
    <property type="entry name" value="gag-asp_proteas"/>
    <property type="match status" value="1"/>
</dbReference>
<dbReference type="InterPro" id="IPR004158">
    <property type="entry name" value="DUF247_pln"/>
</dbReference>
<dbReference type="PANTHER" id="PTHR37984">
    <property type="entry name" value="PROTEIN CBG26694"/>
    <property type="match status" value="1"/>
</dbReference>
<keyword evidence="13" id="KW-0238">DNA-binding</keyword>
<keyword evidence="9" id="KW-0460">Magnesium</keyword>
<name>A0A6P9EXP4_JUGRE</name>
<dbReference type="InterPro" id="IPR041588">
    <property type="entry name" value="Integrase_H2C2"/>
</dbReference>
<evidence type="ECO:0000256" key="3">
    <source>
        <dbReference type="ARBA" id="ARBA00022695"/>
    </source>
</evidence>
<dbReference type="Pfam" id="PF03732">
    <property type="entry name" value="Retrotrans_gag"/>
    <property type="match status" value="1"/>
</dbReference>
<evidence type="ECO:0000256" key="14">
    <source>
        <dbReference type="ARBA" id="ARBA00023172"/>
    </source>
</evidence>
<dbReference type="GO" id="GO:0006310">
    <property type="term" value="P:DNA recombination"/>
    <property type="evidence" value="ECO:0007669"/>
    <property type="project" value="UniProtKB-KW"/>
</dbReference>
<keyword evidence="6" id="KW-0064">Aspartyl protease</keyword>
<dbReference type="InterPro" id="IPR043128">
    <property type="entry name" value="Rev_trsase/Diguanyl_cyclase"/>
</dbReference>
<sequence length="1646" mass="186861">MAEGTRATLKVLFEESQRQQGMMQQQLEQNQQAISGITERLEQVSDLLKSVVDSVNVMSRRDREVSNDTRNHEERGVFQRNIRLDFPHFSGSDPAGWTFKANQYFDCFQVPFHQKLMVASHHMEGEALVWYQSAFESGQFNSWETLVVAMQGRFGPSAFDDPMEALTRLRQTTSVSLYTSQFEALSNRLKGLSDRHKMSCFINGLKDDIRIPVKMFNPLNLGAAFSLAKLQEEHVLSSRKPWRQNSHFAEKWSLNSVGMTDLANNAPKNVFPMRKVNSSHMDEKRKKGLCFHCEEKWNPNHVCKNPRVYFLHGEPSDMQEVSDHEDEVVPQSLQSSKELVLKGVEELEVSIHAISGCINSNAMKLLGSIGSFSIEILVDSGSTHNFLDPLVVEAAKLRVREDGALQVKVADGTSIVSQGKCEEMIKVQGTKFLVPFHVLTLGGCDIVLGVQWLKTLGPIQWDFTNMSMQFEIAGQKLFLQGLLSEQVQQGWLLQLVAVQPKLEPTQTLPAVEEIVNQFQSVFEEPVGLPPPRAFDHRIILKEGTPPISVRPYRYPHYQKTEIEKIVKDLLLNGVIRPSQSPFSSPVLLVKKADGTWRMCMDYRALNQETVKDKFPIPVIDELLDELYGARYFSKLDLRSGYHQIRQQTLFAKKSKCKFGVMEVDYLGHIISAEGVRADPTKISAMLEWPVPKTVKALRGFLGLTGYYRKFIKGYGSIAAPLTMLLKKNSFVWCQEAEKAFLQLKHAVAHPPVLKLPDFSQAFLIECDASGVGLGAVLMQNNQPIAYFSKALKGKALLLSTYEKELLALVSVVGKWRPYLLGQPFKIKTDQQALKHLLEQKVATEAQHKWISKLMGYDFQIEYKRGKDNKVADALSRKMEEDSAVLALISFPTPVWITELKHSYSKSPHILQTITALEKGEQVPKAFSLQQGLLLRKGRLMIVPGSSFQKKVLQYIHYSPVAGHVGYHKTLHRARMDFFWPGMRRDIRKLVKECQVCQVNKSENVLPAGLLQPLPIPQNPWLDIAMDFIEGLPSSNGSTVILTVVDRLTKFGHFFSLAHPYTAAKVAEIFFSGVFKLHGLPKTIVSDRDVVFTSLFWHELFKMQGTTLTMSSAYHPQSDGQAEALNKAVEAYLRAYSASKPKSWTTWLPMAEWHYNTSVHTSTGISPFQALYGMPPPRLLSYVAGTTTNEAVDQHLRNREQVLSLLKENLSKAQNRMKIYADKGRSERSFVEGDWVFLKLQPYRQKSVAMRHNMKLAPRYYGPFQVIQKIGTVAYKLSLPPTSKIHPVFHVSCLKKKLGDQITPLPTLPPIDGEGAVQPEPEQILARRMKKLAGRAVTEVLIKWVGAAVEDNSWELLYKLSCSVLAKEIHYNKFKENESWKSINDGIAFQEAGIELKKAKKFQDSQKRPNEDGKSKLCGIKFEMIKKFIRLPFLNQIEKWNSIPQGTKFKEAEIEFKKAKKYTDTKNMIRPRPNATELKEGGVKFMKAKQRTTFTKFSNGVLEISPLRIDDLTETFLRNLVAFEQYSPYNDSRYVSNYVCFMDDLIDSPKDVEILRRKGIIENWLGDDEVASTMVNKLGYHVEFSPSNSLYAKTSIDMNKHCAKHWNEWMANLRHNYFNSPWALLSVLAAILLLGLAITQTVFSIIN</sequence>
<dbReference type="OrthoDB" id="2013610at2759"/>
<dbReference type="Gene3D" id="3.10.20.370">
    <property type="match status" value="1"/>
</dbReference>
<gene>
    <name evidence="21" type="primary">LOC108986052</name>
</gene>
<dbReference type="Proteomes" id="UP000235220">
    <property type="component" value="Chromosome 7"/>
</dbReference>
<dbReference type="SUPFAM" id="SSF54160">
    <property type="entry name" value="Chromo domain-like"/>
    <property type="match status" value="1"/>
</dbReference>
<dbReference type="KEGG" id="jre:108986052"/>
<evidence type="ECO:0000256" key="7">
    <source>
        <dbReference type="ARBA" id="ARBA00022759"/>
    </source>
</evidence>
<dbReference type="InterPro" id="IPR021109">
    <property type="entry name" value="Peptidase_aspartic_dom_sf"/>
</dbReference>
<dbReference type="InterPro" id="IPR000477">
    <property type="entry name" value="RT_dom"/>
</dbReference>
<dbReference type="InterPro" id="IPR041577">
    <property type="entry name" value="RT_RNaseH_2"/>
</dbReference>
<keyword evidence="17" id="KW-0472">Membrane</keyword>
<keyword evidence="16" id="KW-0175">Coiled coil</keyword>
<dbReference type="GO" id="GO:0015074">
    <property type="term" value="P:DNA integration"/>
    <property type="evidence" value="ECO:0007669"/>
    <property type="project" value="UniProtKB-KW"/>
</dbReference>
<keyword evidence="10" id="KW-0229">DNA integration</keyword>
<dbReference type="InterPro" id="IPR043502">
    <property type="entry name" value="DNA/RNA_pol_sf"/>
</dbReference>
<evidence type="ECO:0000313" key="21">
    <source>
        <dbReference type="RefSeq" id="XP_035547332.1"/>
    </source>
</evidence>
<dbReference type="GeneID" id="108986052"/>
<dbReference type="Gene3D" id="3.30.420.10">
    <property type="entry name" value="Ribonuclease H-like superfamily/Ribonuclease H"/>
    <property type="match status" value="1"/>
</dbReference>
<dbReference type="Gene3D" id="1.10.340.70">
    <property type="match status" value="1"/>
</dbReference>
<dbReference type="GO" id="GO:0004519">
    <property type="term" value="F:endonuclease activity"/>
    <property type="evidence" value="ECO:0007669"/>
    <property type="project" value="UniProtKB-KW"/>
</dbReference>
<dbReference type="GO" id="GO:0003964">
    <property type="term" value="F:RNA-directed DNA polymerase activity"/>
    <property type="evidence" value="ECO:0007669"/>
    <property type="project" value="UniProtKB-KW"/>
</dbReference>